<evidence type="ECO:0000313" key="6">
    <source>
        <dbReference type="EMBL" id="QJR79037.1"/>
    </source>
</evidence>
<feature type="signal peptide" evidence="1">
    <location>
        <begin position="1"/>
        <end position="28"/>
    </location>
</feature>
<evidence type="ECO:0000313" key="11">
    <source>
        <dbReference type="Proteomes" id="UP000347681"/>
    </source>
</evidence>
<evidence type="ECO:0000313" key="4">
    <source>
        <dbReference type="EMBL" id="MBV3123296.1"/>
    </source>
</evidence>
<reference evidence="9 10" key="2">
    <citation type="journal article" date="2019" name="Nat. Microbiol.">
        <title>Genomic variation and strain-specific functional adaptation in the human gut microbiome during early life.</title>
        <authorList>
            <person name="Vatanen T."/>
            <person name="Plichta D.R."/>
            <person name="Somani J."/>
            <person name="Munch P.C."/>
            <person name="Arthur T.D."/>
            <person name="Hall A.B."/>
            <person name="Rudolf S."/>
            <person name="Oakeley E.J."/>
            <person name="Ke X."/>
            <person name="Young R.A."/>
            <person name="Haiser H.J."/>
            <person name="Kolde R."/>
            <person name="Yassour M."/>
            <person name="Luopajarvi K."/>
            <person name="Siljander H."/>
            <person name="Virtanen S.M."/>
            <person name="Ilonen J."/>
            <person name="Uibo R."/>
            <person name="Tillmann V."/>
            <person name="Mokurov S."/>
            <person name="Dorshakova N."/>
            <person name="Porter J.A."/>
            <person name="McHardy A.C."/>
            <person name="Lahdesmaki H."/>
            <person name="Vlamakis H."/>
            <person name="Huttenhower C."/>
            <person name="Knip M."/>
            <person name="Xavier R.J."/>
        </authorList>
    </citation>
    <scope>NUCLEOTIDE SEQUENCE [LARGE SCALE GENOMIC DNA]</scope>
    <source>
        <strain evidence="7 9">RJX1047</strain>
        <strain evidence="8 10">RJX1052</strain>
    </source>
</reference>
<evidence type="ECO:0000313" key="2">
    <source>
        <dbReference type="EMBL" id="KAA5323995.1"/>
    </source>
</evidence>
<evidence type="ECO:0000313" key="9">
    <source>
        <dbReference type="Proteomes" id="UP000294527"/>
    </source>
</evidence>
<dbReference type="Proteomes" id="UP000347681">
    <property type="component" value="Unassembled WGS sequence"/>
</dbReference>
<feature type="chain" id="PRO_5014231845" description="Lipoprotein" evidence="1">
    <location>
        <begin position="29"/>
        <end position="190"/>
    </location>
</feature>
<accession>A0A0K2HGF6</accession>
<dbReference type="Proteomes" id="UP000481700">
    <property type="component" value="Unassembled WGS sequence"/>
</dbReference>
<dbReference type="PROSITE" id="PS51257">
    <property type="entry name" value="PROKAR_LIPOPROTEIN"/>
    <property type="match status" value="1"/>
</dbReference>
<reference evidence="6 13" key="3">
    <citation type="submission" date="2019-11" db="EMBL/GenBank/DDBJ databases">
        <title>Complete genome sequence of Bacteroides dorei DSM 17855.</title>
        <authorList>
            <person name="Russell J.T."/>
        </authorList>
    </citation>
    <scope>NUCLEOTIDE SEQUENCE [LARGE SCALE GENOMIC DNA]</scope>
    <source>
        <strain evidence="6 13">DSM 17855</strain>
    </source>
</reference>
<dbReference type="EMBL" id="VVZB01000003">
    <property type="protein sequence ID" value="KAA5384263.1"/>
    <property type="molecule type" value="Genomic_DNA"/>
</dbReference>
<dbReference type="Proteomes" id="UP000294527">
    <property type="component" value="Unassembled WGS sequence"/>
</dbReference>
<evidence type="ECO:0000256" key="1">
    <source>
        <dbReference type="SAM" id="SignalP"/>
    </source>
</evidence>
<dbReference type="Proteomes" id="UP001181086">
    <property type="component" value="Unassembled WGS sequence"/>
</dbReference>
<dbReference type="EMBL" id="VVZV01000002">
    <property type="protein sequence ID" value="KAA5323995.1"/>
    <property type="molecule type" value="Genomic_DNA"/>
</dbReference>
<evidence type="ECO:0008006" key="14">
    <source>
        <dbReference type="Google" id="ProtNLM"/>
    </source>
</evidence>
<dbReference type="Proteomes" id="UP000294834">
    <property type="component" value="Unassembled WGS sequence"/>
</dbReference>
<dbReference type="Proteomes" id="UP000500949">
    <property type="component" value="Chromosome"/>
</dbReference>
<evidence type="ECO:0000313" key="3">
    <source>
        <dbReference type="EMBL" id="KAA5384263.1"/>
    </source>
</evidence>
<dbReference type="EMBL" id="JAHOAX010000006">
    <property type="protein sequence ID" value="MBV3123296.1"/>
    <property type="molecule type" value="Genomic_DNA"/>
</dbReference>
<dbReference type="AlphaFoldDB" id="A0A0K2HGF6"/>
<evidence type="ECO:0000313" key="7">
    <source>
        <dbReference type="EMBL" id="TDA71926.1"/>
    </source>
</evidence>
<evidence type="ECO:0000313" key="8">
    <source>
        <dbReference type="EMBL" id="TDB03451.1"/>
    </source>
</evidence>
<reference evidence="11 12" key="1">
    <citation type="journal article" date="2019" name="Nat. Med.">
        <title>A library of human gut bacterial isolates paired with longitudinal multiomics data enables mechanistic microbiome research.</title>
        <authorList>
            <person name="Poyet M."/>
            <person name="Groussin M."/>
            <person name="Gibbons S.M."/>
            <person name="Avila-Pacheco J."/>
            <person name="Jiang X."/>
            <person name="Kearney S.M."/>
            <person name="Perrotta A.R."/>
            <person name="Berdy B."/>
            <person name="Zhao S."/>
            <person name="Lieberman T.D."/>
            <person name="Swanson P.K."/>
            <person name="Smith M."/>
            <person name="Roesemann S."/>
            <person name="Alexander J.E."/>
            <person name="Rich S.A."/>
            <person name="Livny J."/>
            <person name="Vlamakis H."/>
            <person name="Clish C."/>
            <person name="Bullock K."/>
            <person name="Deik A."/>
            <person name="Scott J."/>
            <person name="Pierce K.A."/>
            <person name="Xavier R.J."/>
            <person name="Alm E.J."/>
        </authorList>
    </citation>
    <scope>NUCLEOTIDE SEQUENCE [LARGE SCALE GENOMIC DNA]</scope>
    <source>
        <strain evidence="2 12">BIOML-A25</strain>
        <strain evidence="3 11">BIOML-A5</strain>
    </source>
</reference>
<evidence type="ECO:0000313" key="13">
    <source>
        <dbReference type="Proteomes" id="UP000500949"/>
    </source>
</evidence>
<dbReference type="EMBL" id="CP046176">
    <property type="protein sequence ID" value="QJR79037.1"/>
    <property type="molecule type" value="Genomic_DNA"/>
</dbReference>
<organism evidence="7 9">
    <name type="scientific">Phocaeicola dorei</name>
    <dbReference type="NCBI Taxonomy" id="357276"/>
    <lineage>
        <taxon>Bacteria</taxon>
        <taxon>Pseudomonadati</taxon>
        <taxon>Bacteroidota</taxon>
        <taxon>Bacteroidia</taxon>
        <taxon>Bacteroidales</taxon>
        <taxon>Bacteroidaceae</taxon>
        <taxon>Phocaeicola</taxon>
    </lineage>
</organism>
<proteinExistence type="predicted"/>
<reference evidence="5" key="5">
    <citation type="submission" date="2023-10" db="EMBL/GenBank/DDBJ databases">
        <title>Genome of Potential pathogenic bacteria in Crohn's disease.</title>
        <authorList>
            <person name="Rodriguez-Palacios A."/>
        </authorList>
    </citation>
    <scope>NUCLEOTIDE SEQUENCE</scope>
    <source>
        <strain evidence="5">CavFT-hAR62</strain>
    </source>
</reference>
<dbReference type="EMBL" id="JAWDEV010000011">
    <property type="protein sequence ID" value="MDU0271350.1"/>
    <property type="molecule type" value="Genomic_DNA"/>
</dbReference>
<name>A0A0K2HGF6_9BACT</name>
<keyword evidence="1" id="KW-0732">Signal</keyword>
<dbReference type="Proteomes" id="UP000777173">
    <property type="component" value="Unassembled WGS sequence"/>
</dbReference>
<evidence type="ECO:0000313" key="12">
    <source>
        <dbReference type="Proteomes" id="UP000481700"/>
    </source>
</evidence>
<evidence type="ECO:0000313" key="10">
    <source>
        <dbReference type="Proteomes" id="UP000294834"/>
    </source>
</evidence>
<reference evidence="4" key="4">
    <citation type="submission" date="2021-06" db="EMBL/GenBank/DDBJ databases">
        <title>Collection of gut derived symbiotic bacterial strains cultured from healthy donors.</title>
        <authorList>
            <person name="Lin H."/>
            <person name="Littmann E."/>
            <person name="Pamer E.G."/>
        </authorList>
    </citation>
    <scope>NUCLEOTIDE SEQUENCE</scope>
    <source>
        <strain evidence="4">MSK.5.10</strain>
    </source>
</reference>
<gene>
    <name evidence="7" type="ORF">E1I98_23970</name>
    <name evidence="8" type="ORF">E1J06_19890</name>
    <name evidence="3" type="ORF">F2Y61_08245</name>
    <name evidence="2" type="ORF">F2Z07_02830</name>
    <name evidence="6" type="ORF">GKD17_23040</name>
    <name evidence="4" type="ORF">KSU80_08895</name>
    <name evidence="5" type="ORF">RVH45_15955</name>
</gene>
<dbReference type="EMBL" id="SLTU01000003">
    <property type="protein sequence ID" value="TDA71926.1"/>
    <property type="molecule type" value="Genomic_DNA"/>
</dbReference>
<evidence type="ECO:0000313" key="5">
    <source>
        <dbReference type="EMBL" id="MDU0271350.1"/>
    </source>
</evidence>
<dbReference type="RefSeq" id="WP_007834261.1">
    <property type="nucleotide sequence ID" value="NZ_BAABYF010000001.1"/>
</dbReference>
<protein>
    <recommendedName>
        <fullName evidence="14">Lipoprotein</fullName>
    </recommendedName>
</protein>
<sequence>MKKKKSTLLIVGMSFLLSIGTLMFSSCADKDDPSPILPTPEDTSYILKLKFSEKVEFKEILNKNDIQDLTETETAYFGERIQRSCPHELQFDRDSLSIVKTNNIVEKYKLKWQDKKLFIYQKPIDKWEYCGEKDENGRVILNIGFYIIKNNNDQRTFMAIGQEYNLISYSELMNQDFLSIIWLKRKYTFE</sequence>
<dbReference type="GeneID" id="93449548"/>
<dbReference type="EMBL" id="SLTX01000002">
    <property type="protein sequence ID" value="TDB03451.1"/>
    <property type="molecule type" value="Genomic_DNA"/>
</dbReference>
<dbReference type="KEGG" id="bdh:GV66_05755"/>